<reference evidence="1 3" key="2">
    <citation type="journal article" date="2016" name="Int. J. Syst. Evol. Microbiol.">
        <title>Pyrococcus kukulkanii sp. nov., a hyperthermophilic, piezophilic archaeon isolated from a deep-sea hydrothermal vent.</title>
        <authorList>
            <person name="Callac N."/>
            <person name="Oger P."/>
            <person name="Lesongeur F."/>
            <person name="Rattray J.E."/>
            <person name="Vannier P."/>
            <person name="Michoud G."/>
            <person name="Beauverger M."/>
            <person name="Gayet N."/>
            <person name="Rouxel O."/>
            <person name="Jebbar M."/>
            <person name="Godfroy A."/>
        </authorList>
    </citation>
    <scope>NUCLEOTIDE SEQUENCE [LARGE SCALE GENOMIC DNA]</scope>
    <source>
        <strain evidence="1 3">NCB100</strain>
    </source>
</reference>
<name>A0A127B9G5_9EURY</name>
<dbReference type="STRING" id="1609559.TQ32_04585"/>
<dbReference type="OrthoDB" id="240616at2157"/>
<protein>
    <submittedName>
        <fullName evidence="2">DUF523 domain-containing protein</fullName>
    </submittedName>
</protein>
<evidence type="ECO:0000313" key="4">
    <source>
        <dbReference type="Proteomes" id="UP001571980"/>
    </source>
</evidence>
<organism evidence="1 3">
    <name type="scientific">Pyrococcus kukulkanii</name>
    <dbReference type="NCBI Taxonomy" id="1609559"/>
    <lineage>
        <taxon>Archaea</taxon>
        <taxon>Methanobacteriati</taxon>
        <taxon>Methanobacteriota</taxon>
        <taxon>Thermococci</taxon>
        <taxon>Thermococcales</taxon>
        <taxon>Thermococcaceae</taxon>
        <taxon>Pyrococcus</taxon>
    </lineage>
</organism>
<dbReference type="RefSeq" id="WP_068321600.1">
    <property type="nucleotide sequence ID" value="NZ_CP010835.1"/>
</dbReference>
<dbReference type="Proteomes" id="UP000070587">
    <property type="component" value="Chromosome"/>
</dbReference>
<dbReference type="PATRIC" id="fig|1609559.3.peg.955"/>
<dbReference type="EMBL" id="CP010835">
    <property type="protein sequence ID" value="AMM53837.1"/>
    <property type="molecule type" value="Genomic_DNA"/>
</dbReference>
<evidence type="ECO:0000313" key="3">
    <source>
        <dbReference type="Proteomes" id="UP000070587"/>
    </source>
</evidence>
<accession>A0A127B9G5</accession>
<dbReference type="Proteomes" id="UP001571980">
    <property type="component" value="Unassembled WGS sequence"/>
</dbReference>
<gene>
    <name evidence="2" type="ORF">P8X34_09105</name>
    <name evidence="1" type="ORF">TQ32_04585</name>
</gene>
<keyword evidence="4" id="KW-1185">Reference proteome</keyword>
<dbReference type="AlphaFoldDB" id="A0A127B9G5"/>
<dbReference type="GeneID" id="28491086"/>
<sequence length="197" mass="23066">MKLLVIAPCLITPFYVYRGPKEKEYIASIGVRRIISELDKEWQILSYPCPEFLLLRWPRPPMSKEVMAHLGMEKIVKDIADFIGRIITEEKPERIVFVGVKGSPTCGVFTTTSSNPEDYDYSSIQRFFYLGKEERLKSYKEIIEKGNLRIVKGSGLLFKELMERFSELHNTQWIEIDKDNIKEGIESLREVIRETRR</sequence>
<evidence type="ECO:0000313" key="2">
    <source>
        <dbReference type="EMBL" id="MFA4804880.1"/>
    </source>
</evidence>
<dbReference type="KEGG" id="pyc:TQ32_04585"/>
<reference evidence="3" key="1">
    <citation type="submission" date="2015-02" db="EMBL/GenBank/DDBJ databases">
        <title>Pyrococcus kukulkanii sp. nov., a novel hyperthermophilic archaeon isolated from a deep-sea hydrothermal vent at the Guaymas Basin.</title>
        <authorList>
            <person name="Oger P.M."/>
            <person name="Callac N."/>
            <person name="Jebbar M."/>
            <person name="Godfroy A."/>
        </authorList>
    </citation>
    <scope>NUCLEOTIDE SEQUENCE [LARGE SCALE GENOMIC DNA]</scope>
    <source>
        <strain evidence="3">NCB100</strain>
    </source>
</reference>
<evidence type="ECO:0000313" key="1">
    <source>
        <dbReference type="EMBL" id="AMM53837.1"/>
    </source>
</evidence>
<dbReference type="EMBL" id="JARRIG010000006">
    <property type="protein sequence ID" value="MFA4804880.1"/>
    <property type="molecule type" value="Genomic_DNA"/>
</dbReference>
<proteinExistence type="predicted"/>
<reference evidence="2 4" key="3">
    <citation type="submission" date="2023-03" db="EMBL/GenBank/DDBJ databases">
        <title>Speciation in Pyrococcus: adaptation to high temperature as a mechanism.</title>
        <authorList>
            <person name="Gu J."/>
        </authorList>
    </citation>
    <scope>NUCLEOTIDE SEQUENCE [LARGE SCALE GENOMIC DNA]</scope>
    <source>
        <strain evidence="2 4">LMOA34</strain>
    </source>
</reference>